<evidence type="ECO:0000256" key="1">
    <source>
        <dbReference type="ARBA" id="ARBA00022729"/>
    </source>
</evidence>
<reference evidence="5" key="1">
    <citation type="journal article" date="2019" name="Int. J. Syst. Evol. Microbiol.">
        <title>The Global Catalogue of Microorganisms (GCM) 10K type strain sequencing project: providing services to taxonomists for standard genome sequencing and annotation.</title>
        <authorList>
            <consortium name="The Broad Institute Genomics Platform"/>
            <consortium name="The Broad Institute Genome Sequencing Center for Infectious Disease"/>
            <person name="Wu L."/>
            <person name="Ma J."/>
        </authorList>
    </citation>
    <scope>NUCLEOTIDE SEQUENCE [LARGE SCALE GENOMIC DNA]</scope>
    <source>
        <strain evidence="5">KCTC 32141</strain>
    </source>
</reference>
<dbReference type="InterPro" id="IPR029058">
    <property type="entry name" value="AB_hydrolase_fold"/>
</dbReference>
<evidence type="ECO:0000313" key="4">
    <source>
        <dbReference type="EMBL" id="MFD2823275.1"/>
    </source>
</evidence>
<evidence type="ECO:0000313" key="5">
    <source>
        <dbReference type="Proteomes" id="UP001597533"/>
    </source>
</evidence>
<accession>A0ABW5WM22</accession>
<comment type="caution">
    <text evidence="4">The sequence shown here is derived from an EMBL/GenBank/DDBJ whole genome shotgun (WGS) entry which is preliminary data.</text>
</comment>
<organism evidence="4 5">
    <name type="scientific">Lacinutrix iliipiscaria</name>
    <dbReference type="NCBI Taxonomy" id="1230532"/>
    <lineage>
        <taxon>Bacteria</taxon>
        <taxon>Pseudomonadati</taxon>
        <taxon>Bacteroidota</taxon>
        <taxon>Flavobacteriia</taxon>
        <taxon>Flavobacteriales</taxon>
        <taxon>Flavobacteriaceae</taxon>
        <taxon>Lacinutrix</taxon>
    </lineage>
</organism>
<proteinExistence type="predicted"/>
<evidence type="ECO:0000256" key="2">
    <source>
        <dbReference type="ARBA" id="ARBA00022801"/>
    </source>
</evidence>
<dbReference type="PANTHER" id="PTHR43037">
    <property type="entry name" value="UNNAMED PRODUCT-RELATED"/>
    <property type="match status" value="1"/>
</dbReference>
<dbReference type="Proteomes" id="UP001597533">
    <property type="component" value="Unassembled WGS sequence"/>
</dbReference>
<gene>
    <name evidence="4" type="ORF">ACFS5M_06315</name>
</gene>
<evidence type="ECO:0000259" key="3">
    <source>
        <dbReference type="Pfam" id="PF01738"/>
    </source>
</evidence>
<dbReference type="Gene3D" id="3.40.50.1820">
    <property type="entry name" value="alpha/beta hydrolase"/>
    <property type="match status" value="1"/>
</dbReference>
<keyword evidence="5" id="KW-1185">Reference proteome</keyword>
<dbReference type="PROSITE" id="PS51257">
    <property type="entry name" value="PROKAR_LIPOPROTEIN"/>
    <property type="match status" value="1"/>
</dbReference>
<dbReference type="InterPro" id="IPR050955">
    <property type="entry name" value="Plant_Biomass_Hydrol_Est"/>
</dbReference>
<dbReference type="SUPFAM" id="SSF53474">
    <property type="entry name" value="alpha/beta-Hydrolases"/>
    <property type="match status" value="1"/>
</dbReference>
<dbReference type="RefSeq" id="WP_183486896.1">
    <property type="nucleotide sequence ID" value="NZ_JBHUOV010000001.1"/>
</dbReference>
<name>A0ABW5WM22_9FLAO</name>
<sequence length="262" mass="29052">MIRIKHFLIYLLVTTAFLSCSNNDDSDTDNTRTFADLQADFSALTFNPGVNDVTLLDFNNFTWNFRVVMPDVDFTDNNRPLIVTLHGYSGGAANAHQFTDCYAEPGFEALDAIILSPNGGDQQWFEPYNQEMVLNLTVLAKQYLPVDGSKVVVNGYSDGGNGAWFFSETHPELYSAGIPMASAYGSYEPDGEARVIPIPVYVIHGENDTLFPLENTQEWVDDTILSGSDVTLVVATGLTHTEPCEYTSYLQDAATWLEAEVW</sequence>
<dbReference type="PANTHER" id="PTHR43037:SF5">
    <property type="entry name" value="FERULOYL ESTERASE"/>
    <property type="match status" value="1"/>
</dbReference>
<keyword evidence="2 4" id="KW-0378">Hydrolase</keyword>
<protein>
    <submittedName>
        <fullName evidence="4">Dienelactone hydrolase family protein</fullName>
    </submittedName>
</protein>
<dbReference type="Pfam" id="PF01738">
    <property type="entry name" value="DLH"/>
    <property type="match status" value="1"/>
</dbReference>
<dbReference type="GO" id="GO:0016787">
    <property type="term" value="F:hydrolase activity"/>
    <property type="evidence" value="ECO:0007669"/>
    <property type="project" value="UniProtKB-KW"/>
</dbReference>
<dbReference type="EMBL" id="JBHUOV010000001">
    <property type="protein sequence ID" value="MFD2823275.1"/>
    <property type="molecule type" value="Genomic_DNA"/>
</dbReference>
<keyword evidence="1" id="KW-0732">Signal</keyword>
<feature type="domain" description="Dienelactone hydrolase" evidence="3">
    <location>
        <begin position="80"/>
        <end position="241"/>
    </location>
</feature>
<dbReference type="InterPro" id="IPR002925">
    <property type="entry name" value="Dienelactn_hydro"/>
</dbReference>